<name>A0A8X6H4U4_TRICU</name>
<evidence type="ECO:0000313" key="3">
    <source>
        <dbReference type="Proteomes" id="UP000887116"/>
    </source>
</evidence>
<evidence type="ECO:0000256" key="1">
    <source>
        <dbReference type="ARBA" id="ARBA00001954"/>
    </source>
</evidence>
<keyword evidence="3" id="KW-1185">Reference proteome</keyword>
<accession>A0A8X6H4U4</accession>
<protein>
    <submittedName>
        <fullName evidence="2">Uncharacterized protein</fullName>
    </submittedName>
</protein>
<proteinExistence type="predicted"/>
<comment type="cofactor">
    <cofactor evidence="1">
        <name>Fe(2+)</name>
        <dbReference type="ChEBI" id="CHEBI:29033"/>
    </cofactor>
</comment>
<reference evidence="2" key="1">
    <citation type="submission" date="2020-07" db="EMBL/GenBank/DDBJ databases">
        <title>Multicomponent nature underlies the extraordinary mechanical properties of spider dragline silk.</title>
        <authorList>
            <person name="Kono N."/>
            <person name="Nakamura H."/>
            <person name="Mori M."/>
            <person name="Yoshida Y."/>
            <person name="Ohtoshi R."/>
            <person name="Malay A.D."/>
            <person name="Moran D.A.P."/>
            <person name="Tomita M."/>
            <person name="Numata K."/>
            <person name="Arakawa K."/>
        </authorList>
    </citation>
    <scope>NUCLEOTIDE SEQUENCE</scope>
</reference>
<dbReference type="SUPFAM" id="SSF51197">
    <property type="entry name" value="Clavaminate synthase-like"/>
    <property type="match status" value="1"/>
</dbReference>
<dbReference type="EMBL" id="BMAO01017364">
    <property type="protein sequence ID" value="GFR15170.1"/>
    <property type="molecule type" value="Genomic_DNA"/>
</dbReference>
<dbReference type="Gene3D" id="2.60.120.590">
    <property type="entry name" value="Alpha-ketoglutarate-dependent dioxygenase AlkB-like"/>
    <property type="match status" value="1"/>
</dbReference>
<dbReference type="InterPro" id="IPR037151">
    <property type="entry name" value="AlkB-like_sf"/>
</dbReference>
<organism evidence="2 3">
    <name type="scientific">Trichonephila clavata</name>
    <name type="common">Joro spider</name>
    <name type="synonym">Nephila clavata</name>
    <dbReference type="NCBI Taxonomy" id="2740835"/>
    <lineage>
        <taxon>Eukaryota</taxon>
        <taxon>Metazoa</taxon>
        <taxon>Ecdysozoa</taxon>
        <taxon>Arthropoda</taxon>
        <taxon>Chelicerata</taxon>
        <taxon>Arachnida</taxon>
        <taxon>Araneae</taxon>
        <taxon>Araneomorphae</taxon>
        <taxon>Entelegynae</taxon>
        <taxon>Araneoidea</taxon>
        <taxon>Nephilidae</taxon>
        <taxon>Trichonephila</taxon>
    </lineage>
</organism>
<dbReference type="AlphaFoldDB" id="A0A8X6H4U4"/>
<evidence type="ECO:0000313" key="2">
    <source>
        <dbReference type="EMBL" id="GFR15170.1"/>
    </source>
</evidence>
<sequence>MDNNSTQIIQRPGLFLALRRKEKYKPSTFSRLKEEFEYLPPEQTKVRVYGKWFNVPRQIAFYGDKGLTYTFSDHVFEAKEPVPIVKELQEEANNLVKKDKCLNFCVVNQYANGLDRI</sequence>
<gene>
    <name evidence="2" type="ORF">TNCT_284221</name>
</gene>
<comment type="caution">
    <text evidence="2">The sequence shown here is derived from an EMBL/GenBank/DDBJ whole genome shotgun (WGS) entry which is preliminary data.</text>
</comment>
<dbReference type="OrthoDB" id="445341at2759"/>
<dbReference type="Proteomes" id="UP000887116">
    <property type="component" value="Unassembled WGS sequence"/>
</dbReference>